<organism evidence="2 3">
    <name type="scientific">Methylobacterium durans</name>
    <dbReference type="NCBI Taxonomy" id="2202825"/>
    <lineage>
        <taxon>Bacteria</taxon>
        <taxon>Pseudomonadati</taxon>
        <taxon>Pseudomonadota</taxon>
        <taxon>Alphaproteobacteria</taxon>
        <taxon>Hyphomicrobiales</taxon>
        <taxon>Methylobacteriaceae</taxon>
        <taxon>Methylobacterium</taxon>
    </lineage>
</organism>
<reference evidence="3" key="1">
    <citation type="submission" date="2018-05" db="EMBL/GenBank/DDBJ databases">
        <title>Complete Genome Sequence of Methylobacterium sp. 17SD2-17.</title>
        <authorList>
            <person name="Srinivasan S."/>
        </authorList>
    </citation>
    <scope>NUCLEOTIDE SEQUENCE [LARGE SCALE GENOMIC DNA]</scope>
    <source>
        <strain evidence="3">17SD2-17</strain>
    </source>
</reference>
<keyword evidence="3" id="KW-1185">Reference proteome</keyword>
<proteinExistence type="predicted"/>
<protein>
    <submittedName>
        <fullName evidence="2">Uncharacterized protein</fullName>
    </submittedName>
</protein>
<dbReference type="EMBL" id="CP029550">
    <property type="protein sequence ID" value="AWN43481.1"/>
    <property type="molecule type" value="Genomic_DNA"/>
</dbReference>
<sequence length="152" mass="16582">MERTGPIPKVAIYRGVGIHDFQPAERIEAVVKPAIDAVYGISDPTALVAYASQAKNPPEARLFAAARCEAAWQLAAEGRVARPNINIDKLRAIVVGLDSLYWINPNRYTSLLDTFSRDALEREARLAIKIMQGDRQPDLHEQNGSRGGGGSS</sequence>
<accession>A0A2U8WD06</accession>
<evidence type="ECO:0000313" key="2">
    <source>
        <dbReference type="EMBL" id="AWN43481.1"/>
    </source>
</evidence>
<evidence type="ECO:0000256" key="1">
    <source>
        <dbReference type="SAM" id="MobiDB-lite"/>
    </source>
</evidence>
<name>A0A2U8WD06_9HYPH</name>
<dbReference type="OrthoDB" id="8080749at2"/>
<gene>
    <name evidence="2" type="ORF">DK389_26960</name>
</gene>
<feature type="region of interest" description="Disordered" evidence="1">
    <location>
        <begin position="132"/>
        <end position="152"/>
    </location>
</feature>
<dbReference type="RefSeq" id="WP_109894319.1">
    <property type="nucleotide sequence ID" value="NZ_CP029550.1"/>
</dbReference>
<dbReference type="KEGG" id="mets:DK389_26960"/>
<dbReference type="Proteomes" id="UP000245926">
    <property type="component" value="Chromosome"/>
</dbReference>
<dbReference type="AlphaFoldDB" id="A0A2U8WD06"/>
<evidence type="ECO:0000313" key="3">
    <source>
        <dbReference type="Proteomes" id="UP000245926"/>
    </source>
</evidence>